<dbReference type="EMBL" id="BPVZ01000003">
    <property type="protein sequence ID" value="GKU88752.1"/>
    <property type="molecule type" value="Genomic_DNA"/>
</dbReference>
<evidence type="ECO:0000313" key="2">
    <source>
        <dbReference type="Proteomes" id="UP001054252"/>
    </source>
</evidence>
<accession>A0AAV5HQD6</accession>
<evidence type="ECO:0000313" key="1">
    <source>
        <dbReference type="EMBL" id="GKU88752.1"/>
    </source>
</evidence>
<keyword evidence="2" id="KW-1185">Reference proteome</keyword>
<dbReference type="AlphaFoldDB" id="A0AAV5HQD6"/>
<name>A0AAV5HQD6_9ROSI</name>
<sequence length="259" mass="27031">MAVNPSAANSIPSSATGSASVIASGSVLVTASGSDPVTVSGSDPIAASSFVSVSASGFVPSSAFGSVLSSVFGSGGSFADDAGVLPSSSKPEFFDIFCLPLNADGKFVVKESRWSSNAFRDTASKNDTTSIASILLSPAPPNLPPIPTVKIVKRGETGNTARNATIASMRRKPRSSKDWAAFEDAEDYVIAIHSWSSFVNAEVLKVYDASSPLSVCFLQLLGDCNKASSNMEVRYDSKFDSPANMYSFVVVDRLHMISS</sequence>
<comment type="caution">
    <text evidence="1">The sequence shown here is derived from an EMBL/GenBank/DDBJ whole genome shotgun (WGS) entry which is preliminary data.</text>
</comment>
<gene>
    <name evidence="1" type="ORF">SLEP1_g2980</name>
</gene>
<organism evidence="1 2">
    <name type="scientific">Rubroshorea leprosula</name>
    <dbReference type="NCBI Taxonomy" id="152421"/>
    <lineage>
        <taxon>Eukaryota</taxon>
        <taxon>Viridiplantae</taxon>
        <taxon>Streptophyta</taxon>
        <taxon>Embryophyta</taxon>
        <taxon>Tracheophyta</taxon>
        <taxon>Spermatophyta</taxon>
        <taxon>Magnoliopsida</taxon>
        <taxon>eudicotyledons</taxon>
        <taxon>Gunneridae</taxon>
        <taxon>Pentapetalae</taxon>
        <taxon>rosids</taxon>
        <taxon>malvids</taxon>
        <taxon>Malvales</taxon>
        <taxon>Dipterocarpaceae</taxon>
        <taxon>Rubroshorea</taxon>
    </lineage>
</organism>
<reference evidence="1 2" key="1">
    <citation type="journal article" date="2021" name="Commun. Biol.">
        <title>The genome of Shorea leprosula (Dipterocarpaceae) highlights the ecological relevance of drought in aseasonal tropical rainforests.</title>
        <authorList>
            <person name="Ng K.K.S."/>
            <person name="Kobayashi M.J."/>
            <person name="Fawcett J.A."/>
            <person name="Hatakeyama M."/>
            <person name="Paape T."/>
            <person name="Ng C.H."/>
            <person name="Ang C.C."/>
            <person name="Tnah L.H."/>
            <person name="Lee C.T."/>
            <person name="Nishiyama T."/>
            <person name="Sese J."/>
            <person name="O'Brien M.J."/>
            <person name="Copetti D."/>
            <person name="Mohd Noor M.I."/>
            <person name="Ong R.C."/>
            <person name="Putra M."/>
            <person name="Sireger I.Z."/>
            <person name="Indrioko S."/>
            <person name="Kosugi Y."/>
            <person name="Izuno A."/>
            <person name="Isagi Y."/>
            <person name="Lee S.L."/>
            <person name="Shimizu K.K."/>
        </authorList>
    </citation>
    <scope>NUCLEOTIDE SEQUENCE [LARGE SCALE GENOMIC DNA]</scope>
    <source>
        <strain evidence="1">214</strain>
    </source>
</reference>
<protein>
    <submittedName>
        <fullName evidence="1">Uncharacterized protein</fullName>
    </submittedName>
</protein>
<dbReference type="Proteomes" id="UP001054252">
    <property type="component" value="Unassembled WGS sequence"/>
</dbReference>
<proteinExistence type="predicted"/>